<dbReference type="EMBL" id="LAZR01011162">
    <property type="protein sequence ID" value="KKM63099.1"/>
    <property type="molecule type" value="Genomic_DNA"/>
</dbReference>
<comment type="caution">
    <text evidence="1">The sequence shown here is derived from an EMBL/GenBank/DDBJ whole genome shotgun (WGS) entry which is preliminary data.</text>
</comment>
<name>A0A0F9J0F1_9ZZZZ</name>
<proteinExistence type="predicted"/>
<dbReference type="AlphaFoldDB" id="A0A0F9J0F1"/>
<organism evidence="1">
    <name type="scientific">marine sediment metagenome</name>
    <dbReference type="NCBI Taxonomy" id="412755"/>
    <lineage>
        <taxon>unclassified sequences</taxon>
        <taxon>metagenomes</taxon>
        <taxon>ecological metagenomes</taxon>
    </lineage>
</organism>
<sequence>KMASKAVKELAEEIHKFIFIGTYIETPHHLQVIARLIQEKVGPLVEILNEAHEALGDYRYHGFNIRIEVLIAEWAEDGKKP</sequence>
<gene>
    <name evidence="1" type="ORF">LCGC14_1515020</name>
</gene>
<accession>A0A0F9J0F1</accession>
<feature type="non-terminal residue" evidence="1">
    <location>
        <position position="1"/>
    </location>
</feature>
<protein>
    <submittedName>
        <fullName evidence="1">Uncharacterized protein</fullName>
    </submittedName>
</protein>
<evidence type="ECO:0000313" key="1">
    <source>
        <dbReference type="EMBL" id="KKM63099.1"/>
    </source>
</evidence>
<reference evidence="1" key="1">
    <citation type="journal article" date="2015" name="Nature">
        <title>Complex archaea that bridge the gap between prokaryotes and eukaryotes.</title>
        <authorList>
            <person name="Spang A."/>
            <person name="Saw J.H."/>
            <person name="Jorgensen S.L."/>
            <person name="Zaremba-Niedzwiedzka K."/>
            <person name="Martijn J."/>
            <person name="Lind A.E."/>
            <person name="van Eijk R."/>
            <person name="Schleper C."/>
            <person name="Guy L."/>
            <person name="Ettema T.J."/>
        </authorList>
    </citation>
    <scope>NUCLEOTIDE SEQUENCE</scope>
</reference>